<reference evidence="2 3" key="1">
    <citation type="submission" date="2016-10" db="EMBL/GenBank/DDBJ databases">
        <authorList>
            <person name="Cai Z."/>
        </authorList>
    </citation>
    <scope>NUCLEOTIDE SEQUENCE [LARGE SCALE GENOMIC DNA]</scope>
    <source>
        <strain evidence="2 3">CGMCC 1.10826</strain>
    </source>
</reference>
<feature type="transmembrane region" description="Helical" evidence="1">
    <location>
        <begin position="237"/>
        <end position="257"/>
    </location>
</feature>
<dbReference type="RefSeq" id="WP_110850607.1">
    <property type="nucleotide sequence ID" value="NZ_QKLZ01000001.1"/>
</dbReference>
<dbReference type="EMBL" id="UETB01000001">
    <property type="protein sequence ID" value="SSA36402.1"/>
    <property type="molecule type" value="Genomic_DNA"/>
</dbReference>
<protein>
    <submittedName>
        <fullName evidence="2">Transporter family-2 protein</fullName>
    </submittedName>
</protein>
<evidence type="ECO:0000313" key="2">
    <source>
        <dbReference type="EMBL" id="SSA36402.1"/>
    </source>
</evidence>
<accession>A0A2Y9BUX6</accession>
<proteinExistence type="predicted"/>
<feature type="transmembrane region" description="Helical" evidence="1">
    <location>
        <begin position="109"/>
        <end position="133"/>
    </location>
</feature>
<organism evidence="2 3">
    <name type="scientific">Georgenia satyanarayanai</name>
    <dbReference type="NCBI Taxonomy" id="860221"/>
    <lineage>
        <taxon>Bacteria</taxon>
        <taxon>Bacillati</taxon>
        <taxon>Actinomycetota</taxon>
        <taxon>Actinomycetes</taxon>
        <taxon>Micrococcales</taxon>
        <taxon>Bogoriellaceae</taxon>
        <taxon>Georgenia</taxon>
    </lineage>
</organism>
<keyword evidence="1" id="KW-0472">Membrane</keyword>
<dbReference type="InterPro" id="IPR006750">
    <property type="entry name" value="YdcZ"/>
</dbReference>
<feature type="transmembrane region" description="Helical" evidence="1">
    <location>
        <begin position="85"/>
        <end position="103"/>
    </location>
</feature>
<dbReference type="Pfam" id="PF04657">
    <property type="entry name" value="DMT_YdcZ"/>
    <property type="match status" value="2"/>
</dbReference>
<dbReference type="OrthoDB" id="6463253at2"/>
<feature type="transmembrane region" description="Helical" evidence="1">
    <location>
        <begin position="286"/>
        <end position="311"/>
    </location>
</feature>
<feature type="transmembrane region" description="Helical" evidence="1">
    <location>
        <begin position="204"/>
        <end position="225"/>
    </location>
</feature>
<evidence type="ECO:0000256" key="1">
    <source>
        <dbReference type="SAM" id="Phobius"/>
    </source>
</evidence>
<feature type="transmembrane region" description="Helical" evidence="1">
    <location>
        <begin position="262"/>
        <end position="280"/>
    </location>
</feature>
<dbReference type="GO" id="GO:0005886">
    <property type="term" value="C:plasma membrane"/>
    <property type="evidence" value="ECO:0007669"/>
    <property type="project" value="TreeGrafter"/>
</dbReference>
<dbReference type="PANTHER" id="PTHR34821:SF2">
    <property type="entry name" value="INNER MEMBRANE PROTEIN YDCZ"/>
    <property type="match status" value="1"/>
</dbReference>
<dbReference type="Proteomes" id="UP000250222">
    <property type="component" value="Unassembled WGS sequence"/>
</dbReference>
<name>A0A2Y9BUX6_9MICO</name>
<dbReference type="PANTHER" id="PTHR34821">
    <property type="entry name" value="INNER MEMBRANE PROTEIN YDCZ"/>
    <property type="match status" value="1"/>
</dbReference>
<feature type="transmembrane region" description="Helical" evidence="1">
    <location>
        <begin position="172"/>
        <end position="192"/>
    </location>
</feature>
<sequence>MPHRSTALPVWLAALLAAAIGAVVPVQSRINGELGAQLQDPVLAAAMSFGGGLVVMVVVALVLPRVRRGVLRLPGAVRRRELPPAYLLAGTIGALLVLTQSAVVALIGVAVFTVAVVAGQTLSGLLTDAVGFAQDVRRRPTTQRLVGAGLVLVAVVLAASSSFTGERPWQELLLPAVLPLVAGLLTGFQHAANARVGAVGGSPLTATVTNFVAGTVALVVAVVVRGRGLPAELPGEWWLYTGGLYGIVFIAGSAAIVPRTGVLVLGLGSIAGQLIGSLALDVFAPVAGATVSPATVAGTVLALVAISLASLPRRRP</sequence>
<keyword evidence="1" id="KW-1133">Transmembrane helix</keyword>
<keyword evidence="1" id="KW-0812">Transmembrane</keyword>
<feature type="transmembrane region" description="Helical" evidence="1">
    <location>
        <begin position="145"/>
        <end position="166"/>
    </location>
</feature>
<gene>
    <name evidence="2" type="ORF">SAMN05216184_10161</name>
</gene>
<keyword evidence="3" id="KW-1185">Reference proteome</keyword>
<feature type="transmembrane region" description="Helical" evidence="1">
    <location>
        <begin position="45"/>
        <end position="64"/>
    </location>
</feature>
<evidence type="ECO:0000313" key="3">
    <source>
        <dbReference type="Proteomes" id="UP000250222"/>
    </source>
</evidence>
<dbReference type="AlphaFoldDB" id="A0A2Y9BUX6"/>